<reference evidence="2" key="1">
    <citation type="submission" date="2019-02" db="EMBL/GenBank/DDBJ databases">
        <title>Draft genome sequence of Sphaerospermopsis reniformis NIES-1949.</title>
        <authorList>
            <person name="Yamaguchi H."/>
            <person name="Suzuki S."/>
            <person name="Kawachi M."/>
        </authorList>
    </citation>
    <scope>NUCLEOTIDE SEQUENCE [LARGE SCALE GENOMIC DNA]</scope>
    <source>
        <strain evidence="2">NIES-1949</strain>
    </source>
</reference>
<dbReference type="RefSeq" id="WP_137666690.1">
    <property type="nucleotide sequence ID" value="NZ_BJCE01000025.1"/>
</dbReference>
<dbReference type="Proteomes" id="UP000300142">
    <property type="component" value="Unassembled WGS sequence"/>
</dbReference>
<accession>A0A479ZX86</accession>
<sequence>MVEAKKYLALLLIYTKSIKEFKEIQKDIYLFTIGEYKEVIEEANKKGLKLSVRYASIQEASIRDIRLASDIILKKILETAPKDKRL</sequence>
<dbReference type="EMBL" id="BJCE01000025">
    <property type="protein sequence ID" value="GCL36063.1"/>
    <property type="molecule type" value="Genomic_DNA"/>
</dbReference>
<organism evidence="1 2">
    <name type="scientific">Sphaerospermopsis reniformis</name>
    <dbReference type="NCBI Taxonomy" id="531300"/>
    <lineage>
        <taxon>Bacteria</taxon>
        <taxon>Bacillati</taxon>
        <taxon>Cyanobacteriota</taxon>
        <taxon>Cyanophyceae</taxon>
        <taxon>Nostocales</taxon>
        <taxon>Aphanizomenonaceae</taxon>
        <taxon>Sphaerospermopsis</taxon>
    </lineage>
</organism>
<comment type="caution">
    <text evidence="1">The sequence shown here is derived from an EMBL/GenBank/DDBJ whole genome shotgun (WGS) entry which is preliminary data.</text>
</comment>
<keyword evidence="2" id="KW-1185">Reference proteome</keyword>
<proteinExistence type="predicted"/>
<evidence type="ECO:0000313" key="1">
    <source>
        <dbReference type="EMBL" id="GCL36063.1"/>
    </source>
</evidence>
<protein>
    <submittedName>
        <fullName evidence="1">Uncharacterized protein</fullName>
    </submittedName>
</protein>
<evidence type="ECO:0000313" key="2">
    <source>
        <dbReference type="Proteomes" id="UP000300142"/>
    </source>
</evidence>
<dbReference type="AlphaFoldDB" id="A0A479ZX86"/>
<gene>
    <name evidence="1" type="ORF">SR1949_11630</name>
</gene>
<name>A0A479ZX86_9CYAN</name>